<sequence length="71" mass="7945">MQRKGHHETARGDSLFPPLRRRFFCPMKKGLNPVFRIQPLCGGRWSVAQITPCANMASATFTKPATLAPFT</sequence>
<reference evidence="1 2" key="1">
    <citation type="submission" date="2018-06" db="EMBL/GenBank/DDBJ databases">
        <authorList>
            <consortium name="Pathogen Informatics"/>
            <person name="Doyle S."/>
        </authorList>
    </citation>
    <scope>NUCLEOTIDE SEQUENCE [LARGE SCALE GENOMIC DNA]</scope>
    <source>
        <strain evidence="1 2">NCTC13159</strain>
    </source>
</reference>
<dbReference type="EMBL" id="UGSJ01000001">
    <property type="protein sequence ID" value="SUA91044.1"/>
    <property type="molecule type" value="Genomic_DNA"/>
</dbReference>
<protein>
    <submittedName>
        <fullName evidence="1">Uncharacterized protein</fullName>
    </submittedName>
</protein>
<name>A0AAJ4ZD30_PANPU</name>
<evidence type="ECO:0000313" key="2">
    <source>
        <dbReference type="Proteomes" id="UP000254589"/>
    </source>
</evidence>
<organism evidence="1 2">
    <name type="scientific">Pandoraea pulmonicola</name>
    <dbReference type="NCBI Taxonomy" id="93221"/>
    <lineage>
        <taxon>Bacteria</taxon>
        <taxon>Pseudomonadati</taxon>
        <taxon>Pseudomonadota</taxon>
        <taxon>Betaproteobacteria</taxon>
        <taxon>Burkholderiales</taxon>
        <taxon>Burkholderiaceae</taxon>
        <taxon>Pandoraea</taxon>
    </lineage>
</organism>
<comment type="caution">
    <text evidence="1">The sequence shown here is derived from an EMBL/GenBank/DDBJ whole genome shotgun (WGS) entry which is preliminary data.</text>
</comment>
<proteinExistence type="predicted"/>
<dbReference type="AlphaFoldDB" id="A0AAJ4ZD30"/>
<accession>A0AAJ4ZD30</accession>
<dbReference type="Proteomes" id="UP000254589">
    <property type="component" value="Unassembled WGS sequence"/>
</dbReference>
<gene>
    <name evidence="1" type="ORF">NCTC13159_02533</name>
</gene>
<evidence type="ECO:0000313" key="1">
    <source>
        <dbReference type="EMBL" id="SUA91044.1"/>
    </source>
</evidence>